<dbReference type="Proteomes" id="UP000593605">
    <property type="component" value="Chromosome"/>
</dbReference>
<dbReference type="InterPro" id="IPR006626">
    <property type="entry name" value="PbH1"/>
</dbReference>
<dbReference type="SMART" id="SM00710">
    <property type="entry name" value="PbH1"/>
    <property type="match status" value="4"/>
</dbReference>
<evidence type="ECO:0000259" key="1">
    <source>
        <dbReference type="Pfam" id="PF13229"/>
    </source>
</evidence>
<evidence type="ECO:0000313" key="2">
    <source>
        <dbReference type="EMBL" id="QOR73659.1"/>
    </source>
</evidence>
<protein>
    <submittedName>
        <fullName evidence="2">Right-handed parallel beta-helix repeat-containing protein</fullName>
    </submittedName>
</protein>
<dbReference type="Gene3D" id="2.160.20.10">
    <property type="entry name" value="Single-stranded right-handed beta-helix, Pectin lyase-like"/>
    <property type="match status" value="1"/>
</dbReference>
<dbReference type="KEGG" id="civ:IMZ16_09120"/>
<organism evidence="2 3">
    <name type="scientific">Cruoricaptor ignavus</name>
    <dbReference type="NCBI Taxonomy" id="1118202"/>
    <lineage>
        <taxon>Bacteria</taxon>
        <taxon>Pseudomonadati</taxon>
        <taxon>Bacteroidota</taxon>
        <taxon>Flavobacteriia</taxon>
        <taxon>Flavobacteriales</taxon>
        <taxon>Weeksellaceae</taxon>
        <taxon>Cruoricaptor</taxon>
    </lineage>
</organism>
<sequence>MSWKYMKPEQKYKVYFTPIPSEALDITSYLPKNFVKDKSADYTEILQKAIDENKIVLLPNFPVKIGKTGLRIPSDRKIYFNKKSEIYFDSDAKGRLDDAIKIYDVENVSIYNANVKGNRKENKKQQGEWSAGIAILNSKNILIQNFIIADTWGDGLFVGSEDLKYSQDITIKNGVIDNARRNGISITSVRNALLSEINISNTNGTAPQCGIDIEPSVAEEILDNVYLSNIFTYNNANAGLNINLNALSVLDIRNRKYVSILIDNHIDNYSYGGFSTSLNVYNKYYDAGGVIRVQNSDWTKAKIPFSRTSNSATVKIYYKNIYHIDEKGNNKFKKLASDRNVFIEK</sequence>
<dbReference type="InterPro" id="IPR011050">
    <property type="entry name" value="Pectin_lyase_fold/virulence"/>
</dbReference>
<gene>
    <name evidence="2" type="ORF">IMZ16_09120</name>
</gene>
<dbReference type="InterPro" id="IPR012334">
    <property type="entry name" value="Pectin_lyas_fold"/>
</dbReference>
<dbReference type="RefSeq" id="WP_193439776.1">
    <property type="nucleotide sequence ID" value="NZ_CP063145.1"/>
</dbReference>
<dbReference type="InterPro" id="IPR039448">
    <property type="entry name" value="Beta_helix"/>
</dbReference>
<accession>A0A7M1T1G9</accession>
<feature type="domain" description="Right handed beta helix" evidence="1">
    <location>
        <begin position="73"/>
        <end position="212"/>
    </location>
</feature>
<reference evidence="2 3" key="1">
    <citation type="submission" date="2020-10" db="EMBL/GenBank/DDBJ databases">
        <title>Complete genome of Cruoricapor ignavus strain M1214 isolated from the blood culture of a febrile patient.</title>
        <authorList>
            <person name="Guglielmino C.J.D."/>
        </authorList>
    </citation>
    <scope>NUCLEOTIDE SEQUENCE [LARGE SCALE GENOMIC DNA]</scope>
    <source>
        <strain evidence="2 3">M1214</strain>
    </source>
</reference>
<name>A0A7M1T1G9_9FLAO</name>
<dbReference type="AlphaFoldDB" id="A0A7M1T1G9"/>
<dbReference type="SUPFAM" id="SSF51126">
    <property type="entry name" value="Pectin lyase-like"/>
    <property type="match status" value="1"/>
</dbReference>
<proteinExistence type="predicted"/>
<dbReference type="Pfam" id="PF13229">
    <property type="entry name" value="Beta_helix"/>
    <property type="match status" value="1"/>
</dbReference>
<evidence type="ECO:0000313" key="3">
    <source>
        <dbReference type="Proteomes" id="UP000593605"/>
    </source>
</evidence>
<dbReference type="EMBL" id="CP063145">
    <property type="protein sequence ID" value="QOR73659.1"/>
    <property type="molecule type" value="Genomic_DNA"/>
</dbReference>